<evidence type="ECO:0000313" key="2">
    <source>
        <dbReference type="Proteomes" id="UP001055072"/>
    </source>
</evidence>
<dbReference type="EMBL" id="MU274913">
    <property type="protein sequence ID" value="KAI0088478.1"/>
    <property type="molecule type" value="Genomic_DNA"/>
</dbReference>
<name>A0ACB8U2K5_9APHY</name>
<dbReference type="Proteomes" id="UP001055072">
    <property type="component" value="Unassembled WGS sequence"/>
</dbReference>
<comment type="caution">
    <text evidence="1">The sequence shown here is derived from an EMBL/GenBank/DDBJ whole genome shotgun (WGS) entry which is preliminary data.</text>
</comment>
<proteinExistence type="predicted"/>
<organism evidence="1 2">
    <name type="scientific">Irpex rosettiformis</name>
    <dbReference type="NCBI Taxonomy" id="378272"/>
    <lineage>
        <taxon>Eukaryota</taxon>
        <taxon>Fungi</taxon>
        <taxon>Dikarya</taxon>
        <taxon>Basidiomycota</taxon>
        <taxon>Agaricomycotina</taxon>
        <taxon>Agaricomycetes</taxon>
        <taxon>Polyporales</taxon>
        <taxon>Irpicaceae</taxon>
        <taxon>Irpex</taxon>
    </lineage>
</organism>
<gene>
    <name evidence="1" type="ORF">BDY19DRAFT_165838</name>
</gene>
<reference evidence="1" key="1">
    <citation type="journal article" date="2021" name="Environ. Microbiol.">
        <title>Gene family expansions and transcriptome signatures uncover fungal adaptations to wood decay.</title>
        <authorList>
            <person name="Hage H."/>
            <person name="Miyauchi S."/>
            <person name="Viragh M."/>
            <person name="Drula E."/>
            <person name="Min B."/>
            <person name="Chaduli D."/>
            <person name="Navarro D."/>
            <person name="Favel A."/>
            <person name="Norest M."/>
            <person name="Lesage-Meessen L."/>
            <person name="Balint B."/>
            <person name="Merenyi Z."/>
            <person name="de Eugenio L."/>
            <person name="Morin E."/>
            <person name="Martinez A.T."/>
            <person name="Baldrian P."/>
            <person name="Stursova M."/>
            <person name="Martinez M.J."/>
            <person name="Novotny C."/>
            <person name="Magnuson J.K."/>
            <person name="Spatafora J.W."/>
            <person name="Maurice S."/>
            <person name="Pangilinan J."/>
            <person name="Andreopoulos W."/>
            <person name="LaButti K."/>
            <person name="Hundley H."/>
            <person name="Na H."/>
            <person name="Kuo A."/>
            <person name="Barry K."/>
            <person name="Lipzen A."/>
            <person name="Henrissat B."/>
            <person name="Riley R."/>
            <person name="Ahrendt S."/>
            <person name="Nagy L.G."/>
            <person name="Grigoriev I.V."/>
            <person name="Martin F."/>
            <person name="Rosso M.N."/>
        </authorList>
    </citation>
    <scope>NUCLEOTIDE SEQUENCE</scope>
    <source>
        <strain evidence="1">CBS 384.51</strain>
    </source>
</reference>
<accession>A0ACB8U2K5</accession>
<evidence type="ECO:0000313" key="1">
    <source>
        <dbReference type="EMBL" id="KAI0088478.1"/>
    </source>
</evidence>
<sequence length="697" mass="79457">MIPRAPRYTSLPTTTSWSFPARYTVWWRKRTVRGTTLLVVVIVFVVIIRKRWTCLVEYWNGDSGDEAAVQFDPSLDSAYVPFRPSRPTTSDFVTLKPSTELPSSCLDAHITQGELCYNPKAPRLDVLWTWVNGSDILFKDAVARVENSLSPDDPYRPTQSFLKVRQFRDHDELRYSLRSVLQFFRQHAGKFHLVTADFGVDAQDLNATMTPSEWRLGQIPQWLDPGITSWSDDKIKLSTIHHADIFDPYNGTIFNSYAIESQFGHLEGVSENFIYMNDDFFFLTDLSEKSFYTSPYGVVLRMQADLMVAPEQYRKNVIRGEWRSLGAANHLLGERFGFRVRPYVTHEAKSSSISILHEISQIWSSDIAFAATHPFRETKSGEMDPSMIFLMVHFTVERWREALLWTWIVGKHGSLDDSWGEEQTMKAWDELKAGSTDEEMGRKLFVRGGNRSSLEYGRVDGNLKRAGVDANDPTKYEFSSQDGYPYVGFINGKNWWPKLGFGVPKHESLQCSIDPADCFTDEHGQPFTRASDLLTHVAFRRSKCGDCIITALVHASGPLGLSAFLPPSSRTLPSLAGKVSQPKTDPIPHLPLEKKWEDAKFSLREVMGASPSMSVREWSLRLLQRYRFVIAETPSHFAMISNPVDAMALTRRVRRDPGLALLCVNDDITREDKAVDELLHRLFSDTWPTPAAWERRV</sequence>
<protein>
    <submittedName>
        <fullName evidence="1">Uncharacterized protein</fullName>
    </submittedName>
</protein>
<keyword evidence="2" id="KW-1185">Reference proteome</keyword>